<dbReference type="EMBL" id="JACBAD010002114">
    <property type="protein sequence ID" value="KAF7115458.1"/>
    <property type="molecule type" value="Genomic_DNA"/>
</dbReference>
<dbReference type="EMBL" id="JACBAF010002286">
    <property type="protein sequence ID" value="KAF7158684.1"/>
    <property type="molecule type" value="Genomic_DNA"/>
</dbReference>
<dbReference type="Proteomes" id="UP000630445">
    <property type="component" value="Unassembled WGS sequence"/>
</dbReference>
<sequence>MFFARNLSRGGWDVLRLCWTSIISTDLFSQLPWTEKSTNLERISRRRIAQSSKPPVAHNPVSSLPDLDYSLSSMFLEQADFRAIQMKRDGTAFFSKPGLWFVIDQSGLDTGRISVVDFKPNGQVANLIRLRPWHLSGVSGLVLLHEGLGWPLRAMIDENRFPQGYNQPYASPGSPGRDKATTGIRVGGLGCREIWTREIDRNAPGYLALEAQGREWEFDLESLRSTIK</sequence>
<evidence type="ECO:0000313" key="1">
    <source>
        <dbReference type="EMBL" id="KAF7115458.1"/>
    </source>
</evidence>
<dbReference type="OrthoDB" id="5396831at2759"/>
<accession>A0A8H6UA77</accession>
<protein>
    <submittedName>
        <fullName evidence="1">Uncharacterized protein</fullName>
    </submittedName>
</protein>
<comment type="caution">
    <text evidence="1">The sequence shown here is derived from an EMBL/GenBank/DDBJ whole genome shotgun (WGS) entry which is preliminary data.</text>
</comment>
<dbReference type="Proteomes" id="UP000662466">
    <property type="component" value="Unassembled WGS sequence"/>
</dbReference>
<proteinExistence type="predicted"/>
<evidence type="ECO:0000313" key="2">
    <source>
        <dbReference type="EMBL" id="KAF7158684.1"/>
    </source>
</evidence>
<name>A0A8H6UA77_9EURO</name>
<gene>
    <name evidence="1" type="ORF">CNMCM5793_002416</name>
    <name evidence="2" type="ORF">CNMCM6106_005474</name>
</gene>
<reference evidence="1" key="1">
    <citation type="submission" date="2020-06" db="EMBL/GenBank/DDBJ databases">
        <title>Draft genome sequences of strains closely related to Aspergillus parafelis and Aspergillus hiratsukae.</title>
        <authorList>
            <person name="Dos Santos R.A.C."/>
            <person name="Rivero-Menendez O."/>
            <person name="Steenwyk J.L."/>
            <person name="Mead M.E."/>
            <person name="Goldman G.H."/>
            <person name="Alastruey-Izquierdo A."/>
            <person name="Rokas A."/>
        </authorList>
    </citation>
    <scope>NUCLEOTIDE SEQUENCE</scope>
    <source>
        <strain evidence="1">CNM-CM5793</strain>
        <strain evidence="2">CNM-CM6106</strain>
    </source>
</reference>
<keyword evidence="3" id="KW-1185">Reference proteome</keyword>
<evidence type="ECO:0000313" key="3">
    <source>
        <dbReference type="Proteomes" id="UP000630445"/>
    </source>
</evidence>
<organism evidence="1 3">
    <name type="scientific">Aspergillus hiratsukae</name>
    <dbReference type="NCBI Taxonomy" id="1194566"/>
    <lineage>
        <taxon>Eukaryota</taxon>
        <taxon>Fungi</taxon>
        <taxon>Dikarya</taxon>
        <taxon>Ascomycota</taxon>
        <taxon>Pezizomycotina</taxon>
        <taxon>Eurotiomycetes</taxon>
        <taxon>Eurotiomycetidae</taxon>
        <taxon>Eurotiales</taxon>
        <taxon>Aspergillaceae</taxon>
        <taxon>Aspergillus</taxon>
        <taxon>Aspergillus subgen. Fumigati</taxon>
    </lineage>
</organism>
<dbReference type="AlphaFoldDB" id="A0A8H6UA77"/>